<dbReference type="InterPro" id="IPR010982">
    <property type="entry name" value="Lambda_DNA-bd_dom_sf"/>
</dbReference>
<dbReference type="OrthoDB" id="9798416at2"/>
<dbReference type="Pfam" id="PF21716">
    <property type="entry name" value="dnstrm_HI1420"/>
    <property type="match status" value="1"/>
</dbReference>
<dbReference type="PANTHER" id="PTHR40275:SF1">
    <property type="entry name" value="SSL7038 PROTEIN"/>
    <property type="match status" value="1"/>
</dbReference>
<dbReference type="GO" id="GO:0003677">
    <property type="term" value="F:DNA binding"/>
    <property type="evidence" value="ECO:0007669"/>
    <property type="project" value="InterPro"/>
</dbReference>
<dbReference type="SUPFAM" id="SSF47413">
    <property type="entry name" value="lambda repressor-like DNA-binding domains"/>
    <property type="match status" value="1"/>
</dbReference>
<protein>
    <submittedName>
        <fullName evidence="1">Putative addiction module antidote protein</fullName>
    </submittedName>
</protein>
<dbReference type="EMBL" id="CP046910">
    <property type="protein sequence ID" value="QGZ57578.1"/>
    <property type="molecule type" value="Genomic_DNA"/>
</dbReference>
<proteinExistence type="predicted"/>
<dbReference type="NCBIfam" id="TIGR02684">
    <property type="entry name" value="dnstrm_HI1420"/>
    <property type="match status" value="1"/>
</dbReference>
<organism evidence="1 2">
    <name type="scientific">Paraburkholderia acidiphila</name>
    <dbReference type="NCBI Taxonomy" id="2571747"/>
    <lineage>
        <taxon>Bacteria</taxon>
        <taxon>Pseudomonadati</taxon>
        <taxon>Pseudomonadota</taxon>
        <taxon>Betaproteobacteria</taxon>
        <taxon>Burkholderiales</taxon>
        <taxon>Burkholderiaceae</taxon>
        <taxon>Paraburkholderia</taxon>
    </lineage>
</organism>
<evidence type="ECO:0000313" key="1">
    <source>
        <dbReference type="EMBL" id="QGZ57578.1"/>
    </source>
</evidence>
<evidence type="ECO:0000313" key="2">
    <source>
        <dbReference type="Proteomes" id="UP000434209"/>
    </source>
</evidence>
<dbReference type="PANTHER" id="PTHR40275">
    <property type="entry name" value="SSL7038 PROTEIN"/>
    <property type="match status" value="1"/>
</dbReference>
<dbReference type="Proteomes" id="UP000434209">
    <property type="component" value="Chromosome 2"/>
</dbReference>
<dbReference type="RefSeq" id="WP_158760521.1">
    <property type="nucleotide sequence ID" value="NZ_CP046910.1"/>
</dbReference>
<reference evidence="1 2" key="1">
    <citation type="submission" date="2019-12" db="EMBL/GenBank/DDBJ databases">
        <title>Paraburkholderia acidiphila 7Q-K02 sp. nov and Paraburkholderia acidisoli DHF22 sp. nov., two strains isolated from forest soil.</title>
        <authorList>
            <person name="Gao Z."/>
            <person name="Qiu L."/>
        </authorList>
    </citation>
    <scope>NUCLEOTIDE SEQUENCE [LARGE SCALE GENOMIC DNA]</scope>
    <source>
        <strain evidence="1 2">7Q-K02</strain>
    </source>
</reference>
<keyword evidence="2" id="KW-1185">Reference proteome</keyword>
<sequence length="99" mass="10391">MPGTTTYAQFDAADYLDSEETIAEFLAASAEDPNPDVLLAAIAAVARARGMAKVAADAGLGRESLYKALAPGAHPRFETIQKVLRALGVQTVYKPLGGR</sequence>
<accession>A0A7Z2JB87</accession>
<dbReference type="AlphaFoldDB" id="A0A7Z2JB87"/>
<name>A0A7Z2JB87_9BURK</name>
<dbReference type="KEGG" id="pacp:FAZ97_22020"/>
<gene>
    <name evidence="1" type="ORF">FAZ97_22020</name>
</gene>
<dbReference type="InterPro" id="IPR014057">
    <property type="entry name" value="HI1420"/>
</dbReference>